<sequence length="38" mass="4223">SVVVVEMNGKGAPKQLVKVFAAPPNIALQWRQYQVEVK</sequence>
<feature type="non-terminal residue" evidence="1">
    <location>
        <position position="1"/>
    </location>
</feature>
<dbReference type="AlphaFoldDB" id="A0A392S3L1"/>
<evidence type="ECO:0000313" key="1">
    <source>
        <dbReference type="EMBL" id="MCI42967.1"/>
    </source>
</evidence>
<keyword evidence="2" id="KW-1185">Reference proteome</keyword>
<reference evidence="1 2" key="1">
    <citation type="journal article" date="2018" name="Front. Plant Sci.">
        <title>Red Clover (Trifolium pratense) and Zigzag Clover (T. medium) - A Picture of Genomic Similarities and Differences.</title>
        <authorList>
            <person name="Dluhosova J."/>
            <person name="Istvanek J."/>
            <person name="Nedelnik J."/>
            <person name="Repkova J."/>
        </authorList>
    </citation>
    <scope>NUCLEOTIDE SEQUENCE [LARGE SCALE GENOMIC DNA]</scope>
    <source>
        <strain evidence="2">cv. 10/8</strain>
        <tissue evidence="1">Leaf</tissue>
    </source>
</reference>
<dbReference type="EMBL" id="LXQA010311363">
    <property type="protein sequence ID" value="MCI42967.1"/>
    <property type="molecule type" value="Genomic_DNA"/>
</dbReference>
<name>A0A392S3L1_9FABA</name>
<dbReference type="Proteomes" id="UP000265520">
    <property type="component" value="Unassembled WGS sequence"/>
</dbReference>
<organism evidence="1 2">
    <name type="scientific">Trifolium medium</name>
    <dbReference type="NCBI Taxonomy" id="97028"/>
    <lineage>
        <taxon>Eukaryota</taxon>
        <taxon>Viridiplantae</taxon>
        <taxon>Streptophyta</taxon>
        <taxon>Embryophyta</taxon>
        <taxon>Tracheophyta</taxon>
        <taxon>Spermatophyta</taxon>
        <taxon>Magnoliopsida</taxon>
        <taxon>eudicotyledons</taxon>
        <taxon>Gunneridae</taxon>
        <taxon>Pentapetalae</taxon>
        <taxon>rosids</taxon>
        <taxon>fabids</taxon>
        <taxon>Fabales</taxon>
        <taxon>Fabaceae</taxon>
        <taxon>Papilionoideae</taxon>
        <taxon>50 kb inversion clade</taxon>
        <taxon>NPAAA clade</taxon>
        <taxon>Hologalegina</taxon>
        <taxon>IRL clade</taxon>
        <taxon>Trifolieae</taxon>
        <taxon>Trifolium</taxon>
    </lineage>
</organism>
<evidence type="ECO:0000313" key="2">
    <source>
        <dbReference type="Proteomes" id="UP000265520"/>
    </source>
</evidence>
<accession>A0A392S3L1</accession>
<protein>
    <submittedName>
        <fullName evidence="1">Uncharacterized protein</fullName>
    </submittedName>
</protein>
<proteinExistence type="predicted"/>
<comment type="caution">
    <text evidence="1">The sequence shown here is derived from an EMBL/GenBank/DDBJ whole genome shotgun (WGS) entry which is preliminary data.</text>
</comment>